<dbReference type="GO" id="GO:0004359">
    <property type="term" value="F:glutaminase activity"/>
    <property type="evidence" value="ECO:0007669"/>
    <property type="project" value="UniProtKB-UniRule"/>
</dbReference>
<feature type="binding site" evidence="6">
    <location>
        <position position="240"/>
    </location>
    <ligand>
        <name>substrate</name>
    </ligand>
</feature>
<keyword evidence="4 6" id="KW-0378">Hydrolase</keyword>
<gene>
    <name evidence="6" type="primary">glsA</name>
    <name evidence="7" type="ORF">C5O23_01235</name>
</gene>
<dbReference type="AlphaFoldDB" id="A0A2V1ITQ5"/>
<dbReference type="GeneID" id="82524973"/>
<evidence type="ECO:0000256" key="1">
    <source>
        <dbReference type="ARBA" id="ARBA00011076"/>
    </source>
</evidence>
<dbReference type="PANTHER" id="PTHR12544:SF29">
    <property type="entry name" value="GLUTAMINASE"/>
    <property type="match status" value="1"/>
</dbReference>
<comment type="caution">
    <text evidence="7">The sequence shown here is derived from an EMBL/GenBank/DDBJ whole genome shotgun (WGS) entry which is preliminary data.</text>
</comment>
<dbReference type="PANTHER" id="PTHR12544">
    <property type="entry name" value="GLUTAMINASE"/>
    <property type="match status" value="1"/>
</dbReference>
<dbReference type="HAMAP" id="MF_00313">
    <property type="entry name" value="Glutaminase"/>
    <property type="match status" value="1"/>
</dbReference>
<dbReference type="Gene3D" id="3.40.710.10">
    <property type="entry name" value="DD-peptidase/beta-lactamase superfamily"/>
    <property type="match status" value="1"/>
</dbReference>
<dbReference type="RefSeq" id="WP_107031189.1">
    <property type="nucleotide sequence ID" value="NZ_CAOVVU010000018.1"/>
</dbReference>
<dbReference type="FunFam" id="3.40.710.10:FF:000005">
    <property type="entry name" value="Glutaminase"/>
    <property type="match status" value="1"/>
</dbReference>
<comment type="similarity">
    <text evidence="1 6">Belongs to the glutaminase family.</text>
</comment>
<dbReference type="GO" id="GO:0006543">
    <property type="term" value="P:L-glutamine catabolic process"/>
    <property type="evidence" value="ECO:0007669"/>
    <property type="project" value="TreeGrafter"/>
</dbReference>
<evidence type="ECO:0000256" key="2">
    <source>
        <dbReference type="ARBA" id="ARBA00011881"/>
    </source>
</evidence>
<feature type="binding site" evidence="6">
    <location>
        <position position="164"/>
    </location>
    <ligand>
        <name>substrate</name>
    </ligand>
</feature>
<organism evidence="7 8">
    <name type="scientific">Duncaniella muris</name>
    <dbReference type="NCBI Taxonomy" id="2094150"/>
    <lineage>
        <taxon>Bacteria</taxon>
        <taxon>Pseudomonadati</taxon>
        <taxon>Bacteroidota</taxon>
        <taxon>Bacteroidia</taxon>
        <taxon>Bacteroidales</taxon>
        <taxon>Muribaculaceae</taxon>
        <taxon>Duncaniella</taxon>
    </lineage>
</organism>
<protein>
    <recommendedName>
        <fullName evidence="3 6">Glutaminase</fullName>
        <ecNumber evidence="3 6">3.5.1.2</ecNumber>
    </recommendedName>
</protein>
<dbReference type="EC" id="3.5.1.2" evidence="3 6"/>
<dbReference type="InterPro" id="IPR015868">
    <property type="entry name" value="Glutaminase"/>
</dbReference>
<dbReference type="SUPFAM" id="SSF56601">
    <property type="entry name" value="beta-lactamase/transpeptidase-like"/>
    <property type="match status" value="1"/>
</dbReference>
<accession>A0A2V1ITQ5</accession>
<dbReference type="NCBIfam" id="TIGR03814">
    <property type="entry name" value="Gln_ase"/>
    <property type="match status" value="1"/>
</dbReference>
<evidence type="ECO:0000256" key="4">
    <source>
        <dbReference type="ARBA" id="ARBA00022801"/>
    </source>
</evidence>
<evidence type="ECO:0000256" key="6">
    <source>
        <dbReference type="HAMAP-Rule" id="MF_00313"/>
    </source>
</evidence>
<feature type="binding site" evidence="6">
    <location>
        <position position="157"/>
    </location>
    <ligand>
        <name>substrate</name>
    </ligand>
</feature>
<feature type="binding site" evidence="6">
    <location>
        <position position="258"/>
    </location>
    <ligand>
        <name>substrate</name>
    </ligand>
</feature>
<sequence>MDYNRILTEIAVEVEPLRTVGQQASYIPALARVNPDRFGICLLTTDGGGAELGDVGERFSIQSVTKVFSLSMALSLKGEALWERVGKEPSGSAFNSLIQLELDHGIPRNPFINAGAIVVADVLLSELSDPEGEYIDFIRRISGDPTVGYDREVAASERTTGYVNAAIANMLKYYGNLQNDIEDVLRFYFLQCSVKMDCRQLAQSFLPFADRNREFSFGGVSLTYSQVKRINAIMQTCGFYNDAGEYSYLVGLPGKSGVGGGIAAVYPGRYAVATWSPRLNEKGNSVMGMKALELLTSYTHESIF</sequence>
<comment type="subunit">
    <text evidence="2 6">Homotetramer.</text>
</comment>
<reference evidence="8" key="1">
    <citation type="submission" date="2018-02" db="EMBL/GenBank/DDBJ databases">
        <authorList>
            <person name="Clavel T."/>
            <person name="Strowig T."/>
        </authorList>
    </citation>
    <scope>NUCLEOTIDE SEQUENCE [LARGE SCALE GENOMIC DNA]</scope>
    <source>
        <strain evidence="8">DSM 103720</strain>
    </source>
</reference>
<dbReference type="GO" id="GO:0006537">
    <property type="term" value="P:glutamate biosynthetic process"/>
    <property type="evidence" value="ECO:0007669"/>
    <property type="project" value="TreeGrafter"/>
</dbReference>
<dbReference type="InterPro" id="IPR012338">
    <property type="entry name" value="Beta-lactam/transpept-like"/>
</dbReference>
<feature type="binding site" evidence="6">
    <location>
        <position position="113"/>
    </location>
    <ligand>
        <name>substrate</name>
    </ligand>
</feature>
<feature type="binding site" evidence="6">
    <location>
        <position position="188"/>
    </location>
    <ligand>
        <name>substrate</name>
    </ligand>
</feature>
<proteinExistence type="inferred from homology"/>
<evidence type="ECO:0000313" key="7">
    <source>
        <dbReference type="EMBL" id="PWB04265.1"/>
    </source>
</evidence>
<evidence type="ECO:0000256" key="3">
    <source>
        <dbReference type="ARBA" id="ARBA00012918"/>
    </source>
</evidence>
<keyword evidence="8" id="KW-1185">Reference proteome</keyword>
<keyword evidence="6" id="KW-0007">Acetylation</keyword>
<feature type="binding site" evidence="6">
    <location>
        <position position="63"/>
    </location>
    <ligand>
        <name>substrate</name>
    </ligand>
</feature>
<name>A0A2V1ITQ5_9BACT</name>
<evidence type="ECO:0000256" key="5">
    <source>
        <dbReference type="ARBA" id="ARBA00049534"/>
    </source>
</evidence>
<evidence type="ECO:0000313" key="8">
    <source>
        <dbReference type="Proteomes" id="UP000244905"/>
    </source>
</evidence>
<comment type="catalytic activity">
    <reaction evidence="5 6">
        <text>L-glutamine + H2O = L-glutamate + NH4(+)</text>
        <dbReference type="Rhea" id="RHEA:15889"/>
        <dbReference type="ChEBI" id="CHEBI:15377"/>
        <dbReference type="ChEBI" id="CHEBI:28938"/>
        <dbReference type="ChEBI" id="CHEBI:29985"/>
        <dbReference type="ChEBI" id="CHEBI:58359"/>
        <dbReference type="EC" id="3.5.1.2"/>
    </reaction>
</comment>
<dbReference type="Pfam" id="PF04960">
    <property type="entry name" value="Glutaminase"/>
    <property type="match status" value="1"/>
</dbReference>
<dbReference type="NCBIfam" id="NF002133">
    <property type="entry name" value="PRK00971.1-2"/>
    <property type="match status" value="1"/>
</dbReference>
<dbReference type="Proteomes" id="UP000244905">
    <property type="component" value="Unassembled WGS sequence"/>
</dbReference>
<dbReference type="EMBL" id="PUEC01000002">
    <property type="protein sequence ID" value="PWB04265.1"/>
    <property type="molecule type" value="Genomic_DNA"/>
</dbReference>